<gene>
    <name evidence="2" type="ORF">ILEXP_LOCUS25554</name>
</gene>
<dbReference type="Pfam" id="PF07748">
    <property type="entry name" value="Glyco_hydro_38C"/>
    <property type="match status" value="1"/>
</dbReference>
<keyword evidence="3" id="KW-1185">Reference proteome</keyword>
<evidence type="ECO:0000313" key="3">
    <source>
        <dbReference type="Proteomes" id="UP001642360"/>
    </source>
</evidence>
<sequence>MEDGIGKEVITRMTANIATDKVFYTDSNGRDFLKRVRDYRADWSLRVTQPVAGNYYPLNLGIFEADKQAEFSVLVDRATGGASIKDGEVELMLHRRMIFDDSRGVDEALDETVCAENTCEGLTVHVNQIEAFAYIMSGFVIDLDVQIKILIKPPSLAWQGNGFF</sequence>
<organism evidence="2 3">
    <name type="scientific">Ilex paraguariensis</name>
    <name type="common">yerba mate</name>
    <dbReference type="NCBI Taxonomy" id="185542"/>
    <lineage>
        <taxon>Eukaryota</taxon>
        <taxon>Viridiplantae</taxon>
        <taxon>Streptophyta</taxon>
        <taxon>Embryophyta</taxon>
        <taxon>Tracheophyta</taxon>
        <taxon>Spermatophyta</taxon>
        <taxon>Magnoliopsida</taxon>
        <taxon>eudicotyledons</taxon>
        <taxon>Gunneridae</taxon>
        <taxon>Pentapetalae</taxon>
        <taxon>asterids</taxon>
        <taxon>campanulids</taxon>
        <taxon>Aquifoliales</taxon>
        <taxon>Aquifoliaceae</taxon>
        <taxon>Ilex</taxon>
    </lineage>
</organism>
<dbReference type="InterPro" id="IPR011013">
    <property type="entry name" value="Gal_mutarotase_sf_dom"/>
</dbReference>
<dbReference type="EMBL" id="CAUOFW020002947">
    <property type="protein sequence ID" value="CAK9156991.1"/>
    <property type="molecule type" value="Genomic_DNA"/>
</dbReference>
<reference evidence="2 3" key="1">
    <citation type="submission" date="2024-02" db="EMBL/GenBank/DDBJ databases">
        <authorList>
            <person name="Vignale AGUSTIN F."/>
            <person name="Sosa J E."/>
            <person name="Modenutti C."/>
        </authorList>
    </citation>
    <scope>NUCLEOTIDE SEQUENCE [LARGE SCALE GENOMIC DNA]</scope>
</reference>
<feature type="domain" description="Glycosyl hydrolase family 38 C-terminal" evidence="1">
    <location>
        <begin position="6"/>
        <end position="103"/>
    </location>
</feature>
<accession>A0ABC8SII0</accession>
<dbReference type="InterPro" id="IPR011682">
    <property type="entry name" value="Glyco_hydro_38_C"/>
</dbReference>
<dbReference type="PANTHER" id="PTHR11607">
    <property type="entry name" value="ALPHA-MANNOSIDASE"/>
    <property type="match status" value="1"/>
</dbReference>
<proteinExistence type="predicted"/>
<dbReference type="Gene3D" id="2.70.98.30">
    <property type="entry name" value="Golgi alpha-mannosidase II, domain 4"/>
    <property type="match status" value="1"/>
</dbReference>
<comment type="caution">
    <text evidence="2">The sequence shown here is derived from an EMBL/GenBank/DDBJ whole genome shotgun (WGS) entry which is preliminary data.</text>
</comment>
<protein>
    <recommendedName>
        <fullName evidence="1">Glycosyl hydrolase family 38 C-terminal domain-containing protein</fullName>
    </recommendedName>
</protein>
<dbReference type="Proteomes" id="UP001642360">
    <property type="component" value="Unassembled WGS sequence"/>
</dbReference>
<dbReference type="AlphaFoldDB" id="A0ABC8SII0"/>
<evidence type="ECO:0000313" key="2">
    <source>
        <dbReference type="EMBL" id="CAK9156991.1"/>
    </source>
</evidence>
<dbReference type="InterPro" id="IPR050843">
    <property type="entry name" value="Glycosyl_Hydrlase_38"/>
</dbReference>
<name>A0ABC8SII0_9AQUA</name>
<dbReference type="SUPFAM" id="SSF74650">
    <property type="entry name" value="Galactose mutarotase-like"/>
    <property type="match status" value="1"/>
</dbReference>
<dbReference type="PANTHER" id="PTHR11607:SF61">
    <property type="entry name" value="ALPHA-MANNOSIDASE"/>
    <property type="match status" value="1"/>
</dbReference>
<evidence type="ECO:0000259" key="1">
    <source>
        <dbReference type="Pfam" id="PF07748"/>
    </source>
</evidence>